<evidence type="ECO:0000256" key="4">
    <source>
        <dbReference type="ARBA" id="ARBA00022614"/>
    </source>
</evidence>
<dbReference type="EMBL" id="BPVZ01000061">
    <property type="protein sequence ID" value="GKV22852.1"/>
    <property type="molecule type" value="Genomic_DNA"/>
</dbReference>
<evidence type="ECO:0000256" key="11">
    <source>
        <dbReference type="ARBA" id="ARBA00023180"/>
    </source>
</evidence>
<feature type="domain" description="Leucine-rich repeat-containing N-terminal plant-type" evidence="14">
    <location>
        <begin position="26"/>
        <end position="65"/>
    </location>
</feature>
<keyword evidence="3" id="KW-1003">Cell membrane</keyword>
<dbReference type="Pfam" id="PF13855">
    <property type="entry name" value="LRR_8"/>
    <property type="match status" value="4"/>
</dbReference>
<organism evidence="15 16">
    <name type="scientific">Rubroshorea leprosula</name>
    <dbReference type="NCBI Taxonomy" id="152421"/>
    <lineage>
        <taxon>Eukaryota</taxon>
        <taxon>Viridiplantae</taxon>
        <taxon>Streptophyta</taxon>
        <taxon>Embryophyta</taxon>
        <taxon>Tracheophyta</taxon>
        <taxon>Spermatophyta</taxon>
        <taxon>Magnoliopsida</taxon>
        <taxon>eudicotyledons</taxon>
        <taxon>Gunneridae</taxon>
        <taxon>Pentapetalae</taxon>
        <taxon>rosids</taxon>
        <taxon>malvids</taxon>
        <taxon>Malvales</taxon>
        <taxon>Dipterocarpaceae</taxon>
        <taxon>Rubroshorea</taxon>
    </lineage>
</organism>
<evidence type="ECO:0000256" key="13">
    <source>
        <dbReference type="SAM" id="SignalP"/>
    </source>
</evidence>
<dbReference type="FunFam" id="3.80.10.10:FF:000213">
    <property type="entry name" value="Tyrosine-sulfated glycopeptide receptor 1"/>
    <property type="match status" value="1"/>
</dbReference>
<evidence type="ECO:0000259" key="14">
    <source>
        <dbReference type="Pfam" id="PF08263"/>
    </source>
</evidence>
<evidence type="ECO:0000256" key="12">
    <source>
        <dbReference type="SAM" id="Phobius"/>
    </source>
</evidence>
<evidence type="ECO:0000313" key="16">
    <source>
        <dbReference type="Proteomes" id="UP001054252"/>
    </source>
</evidence>
<dbReference type="GO" id="GO:0005886">
    <property type="term" value="C:plasma membrane"/>
    <property type="evidence" value="ECO:0007669"/>
    <property type="project" value="UniProtKB-SubCell"/>
</dbReference>
<evidence type="ECO:0000256" key="1">
    <source>
        <dbReference type="ARBA" id="ARBA00004251"/>
    </source>
</evidence>
<feature type="transmembrane region" description="Helical" evidence="12">
    <location>
        <begin position="1086"/>
        <end position="1108"/>
    </location>
</feature>
<evidence type="ECO:0000256" key="6">
    <source>
        <dbReference type="ARBA" id="ARBA00022729"/>
    </source>
</evidence>
<dbReference type="FunFam" id="3.80.10.10:FF:000095">
    <property type="entry name" value="LRR receptor-like serine/threonine-protein kinase GSO1"/>
    <property type="match status" value="1"/>
</dbReference>
<gene>
    <name evidence="15" type="ORF">SLEP1_g32672</name>
</gene>
<keyword evidence="4" id="KW-0433">Leucine-rich repeat</keyword>
<dbReference type="Pfam" id="PF00560">
    <property type="entry name" value="LRR_1"/>
    <property type="match status" value="5"/>
</dbReference>
<evidence type="ECO:0000256" key="3">
    <source>
        <dbReference type="ARBA" id="ARBA00022475"/>
    </source>
</evidence>
<keyword evidence="5 12" id="KW-0812">Transmembrane</keyword>
<dbReference type="PANTHER" id="PTHR48062">
    <property type="entry name" value="RECEPTOR-LIKE PROTEIN 14"/>
    <property type="match status" value="1"/>
</dbReference>
<keyword evidence="11" id="KW-0325">Glycoprotein</keyword>
<keyword evidence="10" id="KW-0675">Receptor</keyword>
<evidence type="ECO:0000256" key="5">
    <source>
        <dbReference type="ARBA" id="ARBA00022692"/>
    </source>
</evidence>
<dbReference type="Gene3D" id="3.80.10.10">
    <property type="entry name" value="Ribonuclease Inhibitor"/>
    <property type="match status" value="4"/>
</dbReference>
<dbReference type="Pfam" id="PF08263">
    <property type="entry name" value="LRRNT_2"/>
    <property type="match status" value="1"/>
</dbReference>
<evidence type="ECO:0000256" key="2">
    <source>
        <dbReference type="ARBA" id="ARBA00009592"/>
    </source>
</evidence>
<comment type="similarity">
    <text evidence="2">Belongs to the RLP family.</text>
</comment>
<accession>A0AAV5KE24</accession>
<feature type="signal peptide" evidence="13">
    <location>
        <begin position="1"/>
        <end position="21"/>
    </location>
</feature>
<dbReference type="InterPro" id="IPR051502">
    <property type="entry name" value="RLP_Defense_Trigger"/>
</dbReference>
<keyword evidence="9 12" id="KW-0472">Membrane</keyword>
<name>A0AAV5KE24_9ROSI</name>
<sequence length="1138" mass="128566">MGLKYWLCSVLTLLLIQCCRCSGCLEQERTALLQLKISFNGRPLRNWSRGAHNLNCCQWERVECNPSTGRVIALYLNSTRAGLYYSRPYWHLNSSLFLPFEELKGLYLPRNRIAGCIENEGFDRFTEKLSNLEILDLSWNFFNNSIISSLSKLPSLKSLNLHGNNINASNHIDGFYRLSKNLGNLKILDLTGGFFNNSILSYLSELSSLKSLTLAYNNFKISNQMDAIDFEKLSKLRNLEFLDISGNDIQNNTLSYLEFDALSNLEELYMSYNMLNQFGAATKANMSFNKLKSLHLGGYYYDYEDDYDQDEESGVQLQQLSLVAFPSLKTLYLFKNNINKTMLNQNLHVLSNLEELFLFDSPLDSNFLQTIGLFTSLKSISLEGCGLIGALPTKGWCDLKNLKELNLRENKLSGILPSCLGNLTSLQLLDLSHNQFTENIASSPLTHLTLLQYLSISNNHFQVPDSFKAFANHSNLKVFLSDFNQLVSEQDHVQTRVSKFQPSIFSLSNCRAEEHFIKPPSFLYNQYDLKLVDLSFNKFGGVLPYWLFENNTRLQVFLMKNNSFMGHFLLPSHPSLDVVGIDISNNQIHGQIPSNINLIFPFVEKLLLSGNALEGKIPNWLGGMNSLQILDLSNNRFSGSIPDQLAVGNSLYNLRLSNNNLSGKLTATIFNSQSLWYLYLDGNDFEGEISQLSSSSFLAVLDISNNHLSGKLPRWIRNLTQLDSLVLSNNYFKGSIPEEFCYNDAFEFLDLSKNNLSGSLPSCPNPLNITHLYLGKNRLNGPLTHSFYNMSSLVVLDLRENNLTGGIPKWIGNFSKLSVLLLKGNHFFGEIPIEVCELEQLSMIDLSHNQFSGSIPSCLSHLTLKPSTPIYSFTTLTTFWSTFTTLSEIEDQSFKNLKKSTMMEEVVEEVAFLFTIQISNGKDEVEFTTKGCSYNYEGHILNNMSGIDLSCNKLTGLIPPEMGNLSEIHSLNLSHNNLTGSIPSTFSSLKQIESLDLSFNNLNGAIPPQLVELNSLEVFSVAHNNLSGTIPYGKAQFGTFEKSSYEGNPLLCGPPLDKSCKETNSEPKVPNSSDEEKECNSIDMDIFHISFVVTYVIVLLSIVAVLYINPYWRRAWFYLVERCVTNCYYFIMEILSRF</sequence>
<reference evidence="15 16" key="1">
    <citation type="journal article" date="2021" name="Commun. Biol.">
        <title>The genome of Shorea leprosula (Dipterocarpaceae) highlights the ecological relevance of drought in aseasonal tropical rainforests.</title>
        <authorList>
            <person name="Ng K.K.S."/>
            <person name="Kobayashi M.J."/>
            <person name="Fawcett J.A."/>
            <person name="Hatakeyama M."/>
            <person name="Paape T."/>
            <person name="Ng C.H."/>
            <person name="Ang C.C."/>
            <person name="Tnah L.H."/>
            <person name="Lee C.T."/>
            <person name="Nishiyama T."/>
            <person name="Sese J."/>
            <person name="O'Brien M.J."/>
            <person name="Copetti D."/>
            <person name="Mohd Noor M.I."/>
            <person name="Ong R.C."/>
            <person name="Putra M."/>
            <person name="Sireger I.Z."/>
            <person name="Indrioko S."/>
            <person name="Kosugi Y."/>
            <person name="Izuno A."/>
            <person name="Isagi Y."/>
            <person name="Lee S.L."/>
            <person name="Shimizu K.K."/>
        </authorList>
    </citation>
    <scope>NUCLEOTIDE SEQUENCE [LARGE SCALE GENOMIC DNA]</scope>
    <source>
        <strain evidence="15">214</strain>
    </source>
</reference>
<keyword evidence="7" id="KW-0677">Repeat</keyword>
<keyword evidence="6 13" id="KW-0732">Signal</keyword>
<evidence type="ECO:0000256" key="8">
    <source>
        <dbReference type="ARBA" id="ARBA00022989"/>
    </source>
</evidence>
<comment type="subcellular location">
    <subcellularLocation>
        <location evidence="1">Cell membrane</location>
        <topology evidence="1">Single-pass type I membrane protein</topology>
    </subcellularLocation>
</comment>
<protein>
    <recommendedName>
        <fullName evidence="14">Leucine-rich repeat-containing N-terminal plant-type domain-containing protein</fullName>
    </recommendedName>
</protein>
<feature type="chain" id="PRO_5043752986" description="Leucine-rich repeat-containing N-terminal plant-type domain-containing protein" evidence="13">
    <location>
        <begin position="22"/>
        <end position="1138"/>
    </location>
</feature>
<dbReference type="SMART" id="SM00365">
    <property type="entry name" value="LRR_SD22"/>
    <property type="match status" value="7"/>
</dbReference>
<dbReference type="InterPro" id="IPR003591">
    <property type="entry name" value="Leu-rich_rpt_typical-subtyp"/>
</dbReference>
<evidence type="ECO:0000256" key="7">
    <source>
        <dbReference type="ARBA" id="ARBA00022737"/>
    </source>
</evidence>
<comment type="caution">
    <text evidence="15">The sequence shown here is derived from an EMBL/GenBank/DDBJ whole genome shotgun (WGS) entry which is preliminary data.</text>
</comment>
<dbReference type="SUPFAM" id="SSF52058">
    <property type="entry name" value="L domain-like"/>
    <property type="match status" value="2"/>
</dbReference>
<dbReference type="InterPro" id="IPR013210">
    <property type="entry name" value="LRR_N_plant-typ"/>
</dbReference>
<dbReference type="InterPro" id="IPR032675">
    <property type="entry name" value="LRR_dom_sf"/>
</dbReference>
<keyword evidence="16" id="KW-1185">Reference proteome</keyword>
<keyword evidence="8 12" id="KW-1133">Transmembrane helix</keyword>
<dbReference type="SUPFAM" id="SSF52047">
    <property type="entry name" value="RNI-like"/>
    <property type="match status" value="1"/>
</dbReference>
<evidence type="ECO:0000313" key="15">
    <source>
        <dbReference type="EMBL" id="GKV22852.1"/>
    </source>
</evidence>
<dbReference type="PANTHER" id="PTHR48062:SF37">
    <property type="entry name" value="LRR RECEPTOR-LIKE SERINE_THREONINE-PROTEIN KINASE FLS2"/>
    <property type="match status" value="1"/>
</dbReference>
<dbReference type="SMART" id="SM00369">
    <property type="entry name" value="LRR_TYP"/>
    <property type="match status" value="13"/>
</dbReference>
<dbReference type="AlphaFoldDB" id="A0AAV5KE24"/>
<dbReference type="FunFam" id="3.80.10.10:FF:000041">
    <property type="entry name" value="LRR receptor-like serine/threonine-protein kinase ERECTA"/>
    <property type="match status" value="1"/>
</dbReference>
<dbReference type="InterPro" id="IPR001611">
    <property type="entry name" value="Leu-rich_rpt"/>
</dbReference>
<evidence type="ECO:0000256" key="10">
    <source>
        <dbReference type="ARBA" id="ARBA00023170"/>
    </source>
</evidence>
<dbReference type="Proteomes" id="UP001054252">
    <property type="component" value="Unassembled WGS sequence"/>
</dbReference>
<evidence type="ECO:0000256" key="9">
    <source>
        <dbReference type="ARBA" id="ARBA00023136"/>
    </source>
</evidence>
<proteinExistence type="inferred from homology"/>